<dbReference type="Gene3D" id="3.90.176.10">
    <property type="entry name" value="Toxin ADP-ribosyltransferase, Chain A, domain 1"/>
    <property type="match status" value="1"/>
</dbReference>
<dbReference type="PANTHER" id="PTHR45641">
    <property type="entry name" value="TETRATRICOPEPTIDE REPEAT PROTEIN (AFU_ORTHOLOGUE AFUA_6G03870)"/>
    <property type="match status" value="1"/>
</dbReference>
<sequence>MGDYTSSDSIRTVKLYDSDISVGIHSTSANAEDLIIVWLEFNQEWVFKEYLQISSYVSSIADVLKLFSDIDKCIDFISSLIHEKVFFIIPLNGAQRFVSLIHDLPQLTYIYIYAELEEEDACNNQLNWINAFPRVRDGIHNFNSNLFDQIRQDVTTVRSRSVPFTLYWTNQSKNNSIRDLDKGESSYRWSQLLLNALRKLSQNDKSKEDFLNECKAQYRNNESELGKIEEFEKTYQPHLAIWCFWSTTKDKDVALMYAGNGLERPLIESVLFEMLIEINTSEKPLADISKISYMLDENEVLLTMGTIFRIADTSLPQNHPDKAVIHECIGSVYLDLGKYDQAIKSYETGLEIDQETLPIDHPSSASSHINIGHAYDMNGKYDVALDHYKKAHDILINRGTIGRTKLATVLGNMGVIHKIRKQFCPACSKDIAITYSNIAVVYAKMKSTAKAIEYQQKAIEIVRGSQIPNDPVLALLYNNMGKNYADLGNTERALYYYNLSLDIKYSYLPPNHPTIGVTFSNIAIMLIASGDLKMALHYFEKALQIFVQSFCVDHPIRVGCVEDMALLRTVMDISEY</sequence>
<evidence type="ECO:0000256" key="2">
    <source>
        <dbReference type="ARBA" id="ARBA00022803"/>
    </source>
</evidence>
<evidence type="ECO:0000256" key="3">
    <source>
        <dbReference type="PROSITE-ProRule" id="PRU00339"/>
    </source>
</evidence>
<evidence type="ECO:0000313" key="5">
    <source>
        <dbReference type="Proteomes" id="UP000663864"/>
    </source>
</evidence>
<dbReference type="SUPFAM" id="SSF81901">
    <property type="entry name" value="HCP-like"/>
    <property type="match status" value="1"/>
</dbReference>
<dbReference type="Proteomes" id="UP000663864">
    <property type="component" value="Unassembled WGS sequence"/>
</dbReference>
<evidence type="ECO:0000313" key="4">
    <source>
        <dbReference type="EMBL" id="CAF1503073.1"/>
    </source>
</evidence>
<keyword evidence="1" id="KW-0677">Repeat</keyword>
<feature type="repeat" description="TPR" evidence="3">
    <location>
        <begin position="323"/>
        <end position="356"/>
    </location>
</feature>
<dbReference type="PANTHER" id="PTHR45641:SF19">
    <property type="entry name" value="NEPHROCYSTIN-3"/>
    <property type="match status" value="1"/>
</dbReference>
<dbReference type="Gene3D" id="1.25.40.10">
    <property type="entry name" value="Tetratricopeptide repeat domain"/>
    <property type="match status" value="2"/>
</dbReference>
<feature type="repeat" description="TPR" evidence="3">
    <location>
        <begin position="474"/>
        <end position="507"/>
    </location>
</feature>
<dbReference type="Pfam" id="PF13374">
    <property type="entry name" value="TPR_10"/>
    <property type="match status" value="1"/>
</dbReference>
<dbReference type="SUPFAM" id="SSF56399">
    <property type="entry name" value="ADP-ribosylation"/>
    <property type="match status" value="1"/>
</dbReference>
<evidence type="ECO:0000256" key="1">
    <source>
        <dbReference type="ARBA" id="ARBA00022737"/>
    </source>
</evidence>
<keyword evidence="2 3" id="KW-0802">TPR repeat</keyword>
<name>A0A815TBH7_9BILA</name>
<dbReference type="SMART" id="SM00028">
    <property type="entry name" value="TPR"/>
    <property type="match status" value="5"/>
</dbReference>
<dbReference type="InterPro" id="IPR011990">
    <property type="entry name" value="TPR-like_helical_dom_sf"/>
</dbReference>
<dbReference type="PROSITE" id="PS50005">
    <property type="entry name" value="TPR"/>
    <property type="match status" value="3"/>
</dbReference>
<dbReference type="InterPro" id="IPR019734">
    <property type="entry name" value="TPR_rpt"/>
</dbReference>
<dbReference type="Pfam" id="PF13424">
    <property type="entry name" value="TPR_12"/>
    <property type="match status" value="2"/>
</dbReference>
<reference evidence="4" key="1">
    <citation type="submission" date="2021-02" db="EMBL/GenBank/DDBJ databases">
        <authorList>
            <person name="Nowell W R."/>
        </authorList>
    </citation>
    <scope>NUCLEOTIDE SEQUENCE</scope>
</reference>
<proteinExistence type="predicted"/>
<feature type="repeat" description="TPR" evidence="3">
    <location>
        <begin position="365"/>
        <end position="398"/>
    </location>
</feature>
<dbReference type="EMBL" id="CAJNOT010007199">
    <property type="protein sequence ID" value="CAF1503073.1"/>
    <property type="molecule type" value="Genomic_DNA"/>
</dbReference>
<organism evidence="4 5">
    <name type="scientific">Rotaria sordida</name>
    <dbReference type="NCBI Taxonomy" id="392033"/>
    <lineage>
        <taxon>Eukaryota</taxon>
        <taxon>Metazoa</taxon>
        <taxon>Spiralia</taxon>
        <taxon>Gnathifera</taxon>
        <taxon>Rotifera</taxon>
        <taxon>Eurotatoria</taxon>
        <taxon>Bdelloidea</taxon>
        <taxon>Philodinida</taxon>
        <taxon>Philodinidae</taxon>
        <taxon>Rotaria</taxon>
    </lineage>
</organism>
<dbReference type="AlphaFoldDB" id="A0A815TBH7"/>
<comment type="caution">
    <text evidence="4">The sequence shown here is derived from an EMBL/GenBank/DDBJ whole genome shotgun (WGS) entry which is preliminary data.</text>
</comment>
<accession>A0A815TBH7</accession>
<gene>
    <name evidence="4" type="ORF">ZHD862_LOCUS37540</name>
</gene>
<protein>
    <submittedName>
        <fullName evidence="4">Uncharacterized protein</fullName>
    </submittedName>
</protein>